<feature type="transmembrane region" description="Helical" evidence="10">
    <location>
        <begin position="294"/>
        <end position="313"/>
    </location>
</feature>
<evidence type="ECO:0000256" key="6">
    <source>
        <dbReference type="ARBA" id="ARBA00057269"/>
    </source>
</evidence>
<dbReference type="SUPFAM" id="SSF103473">
    <property type="entry name" value="MFS general substrate transporter"/>
    <property type="match status" value="1"/>
</dbReference>
<keyword evidence="13" id="KW-1185">Reference proteome</keyword>
<dbReference type="AlphaFoldDB" id="A0A1J9PIC6"/>
<dbReference type="InterPro" id="IPR036259">
    <property type="entry name" value="MFS_trans_sf"/>
</dbReference>
<dbReference type="InterPro" id="IPR020846">
    <property type="entry name" value="MFS_dom"/>
</dbReference>
<feature type="transmembrane region" description="Helical" evidence="10">
    <location>
        <begin position="164"/>
        <end position="185"/>
    </location>
</feature>
<accession>A0A1J9PIC6</accession>
<feature type="domain" description="Major facilitator superfamily (MFS) profile" evidence="11">
    <location>
        <begin position="73"/>
        <end position="564"/>
    </location>
</feature>
<sequence length="610" mass="66082">MSDQARRPEAEKSTGPGHVDGALGPESTRNLAETSPNIEASAGTSSPDTPNNPEVSAEKAEEVKMSKSKIALIMMALCLAVFLAALDMTIITTALPTISRHFNASQGAYTWIGSSYTLAAAASMPSWGKISDIFGRKPILLLANVVFFVGSLICGLSINIKMLLAGRVIQGIGGGGLISLVNISIGDLFSMRSRSIYYGMVGMVWAIAGALGPIIGGVFTQEVSWRWCFYVNLPIDGTAFIIILFFLKIETPTTPILAGLRAIDWFGSVTVVCGTIMFLLGLEYGGVSFPWESATVICLIVFGVVTLSIFAIIQWKFAVYPIMPLWLFNQRSTVAAYGTALFHGFVFISDSFFLPLYFQAVIGATPIQSGLYLLPSVISMAIASALAGIFIQKTGQYLPVIWICMILMVIGHGLYIDLPSRTSWYRIIIYQIVSGLGIGPNFQAPLIALQSHIKPSDIATATSTFGFCRNIASSISVVIGGVIFQNRMKAKLSKLSGQLPPRLVQQLSATSAGASTGIVNALPEDQKRLVLQAYTDALETMWVFYTVLSAVGLAVSLMIGRQPLRKEHEVTKTGLAVQVREREERLQREKDKKDEKNEKKRKQKMTGSGS</sequence>
<dbReference type="PANTHER" id="PTHR23501:SF102">
    <property type="entry name" value="DRUG TRANSPORTER, PUTATIVE (AFU_ORTHOLOGUE AFUA_3G08530)-RELATED"/>
    <property type="match status" value="1"/>
</dbReference>
<keyword evidence="5 10" id="KW-0472">Membrane</keyword>
<feature type="transmembrane region" description="Helical" evidence="10">
    <location>
        <begin position="197"/>
        <end position="218"/>
    </location>
</feature>
<dbReference type="Pfam" id="PF07690">
    <property type="entry name" value="MFS_1"/>
    <property type="match status" value="1"/>
</dbReference>
<dbReference type="GO" id="GO:0005774">
    <property type="term" value="C:vacuolar membrane"/>
    <property type="evidence" value="ECO:0007669"/>
    <property type="project" value="UniProtKB-SubCell"/>
</dbReference>
<evidence type="ECO:0000259" key="11">
    <source>
        <dbReference type="PROSITE" id="PS50850"/>
    </source>
</evidence>
<evidence type="ECO:0000256" key="8">
    <source>
        <dbReference type="ARBA" id="ARBA00083178"/>
    </source>
</evidence>
<comment type="caution">
    <text evidence="12">The sequence shown here is derived from an EMBL/GenBank/DDBJ whole genome shotgun (WGS) entry which is preliminary data.</text>
</comment>
<evidence type="ECO:0000256" key="4">
    <source>
        <dbReference type="ARBA" id="ARBA00022989"/>
    </source>
</evidence>
<comment type="similarity">
    <text evidence="2">Belongs to the major facilitator superfamily. TCR/Tet family.</text>
</comment>
<evidence type="ECO:0000256" key="9">
    <source>
        <dbReference type="SAM" id="MobiDB-lite"/>
    </source>
</evidence>
<evidence type="ECO:0000256" key="1">
    <source>
        <dbReference type="ARBA" id="ARBA00004128"/>
    </source>
</evidence>
<comment type="subcellular location">
    <subcellularLocation>
        <location evidence="1">Vacuole membrane</location>
        <topology evidence="1">Multi-pass membrane protein</topology>
    </subcellularLocation>
</comment>
<feature type="region of interest" description="Disordered" evidence="9">
    <location>
        <begin position="1"/>
        <end position="60"/>
    </location>
</feature>
<feature type="compositionally biased region" description="Polar residues" evidence="9">
    <location>
        <begin position="27"/>
        <end position="54"/>
    </location>
</feature>
<feature type="transmembrane region" description="Helical" evidence="10">
    <location>
        <begin position="259"/>
        <end position="282"/>
    </location>
</feature>
<evidence type="ECO:0000256" key="2">
    <source>
        <dbReference type="ARBA" id="ARBA00007520"/>
    </source>
</evidence>
<dbReference type="PRINTS" id="PR01036">
    <property type="entry name" value="TCRTETB"/>
</dbReference>
<evidence type="ECO:0000256" key="5">
    <source>
        <dbReference type="ARBA" id="ARBA00023136"/>
    </source>
</evidence>
<feature type="transmembrane region" description="Helical" evidence="10">
    <location>
        <begin position="461"/>
        <end position="484"/>
    </location>
</feature>
<feature type="transmembrane region" description="Helical" evidence="10">
    <location>
        <begin position="139"/>
        <end position="158"/>
    </location>
</feature>
<protein>
    <recommendedName>
        <fullName evidence="7">Efflux pump dotC</fullName>
    </recommendedName>
    <alternativeName>
        <fullName evidence="8">Dothistromin biosynthesis protein C</fullName>
    </alternativeName>
</protein>
<dbReference type="Gene3D" id="1.20.1720.10">
    <property type="entry name" value="Multidrug resistance protein D"/>
    <property type="match status" value="1"/>
</dbReference>
<feature type="transmembrane region" description="Helical" evidence="10">
    <location>
        <begin position="542"/>
        <end position="560"/>
    </location>
</feature>
<dbReference type="InterPro" id="IPR011701">
    <property type="entry name" value="MFS"/>
</dbReference>
<name>A0A1J9PIC6_9EURO</name>
<feature type="transmembrane region" description="Helical" evidence="10">
    <location>
        <begin position="70"/>
        <end position="96"/>
    </location>
</feature>
<dbReference type="EMBL" id="LGRN01000144">
    <property type="protein sequence ID" value="OJD15658.1"/>
    <property type="molecule type" value="Genomic_DNA"/>
</dbReference>
<dbReference type="STRING" id="1447872.A0A1J9PIC6"/>
<feature type="compositionally biased region" description="Basic and acidic residues" evidence="9">
    <location>
        <begin position="1"/>
        <end position="12"/>
    </location>
</feature>
<reference evidence="12 13" key="1">
    <citation type="submission" date="2015-07" db="EMBL/GenBank/DDBJ databases">
        <title>Emmonsia species relationships and genome sequence.</title>
        <authorList>
            <consortium name="The Broad Institute Genomics Platform"/>
            <person name="Cuomo C.A."/>
            <person name="Munoz J.F."/>
            <person name="Imamovic A."/>
            <person name="Priest M.E."/>
            <person name="Young S."/>
            <person name="Clay O.K."/>
            <person name="McEwen J.G."/>
        </authorList>
    </citation>
    <scope>NUCLEOTIDE SEQUENCE [LARGE SCALE GENOMIC DNA]</scope>
    <source>
        <strain evidence="12 13">UAMH 9510</strain>
    </source>
</reference>
<evidence type="ECO:0000313" key="13">
    <source>
        <dbReference type="Proteomes" id="UP000182235"/>
    </source>
</evidence>
<feature type="compositionally biased region" description="Basic and acidic residues" evidence="9">
    <location>
        <begin position="580"/>
        <end position="598"/>
    </location>
</feature>
<dbReference type="PANTHER" id="PTHR23501">
    <property type="entry name" value="MAJOR FACILITATOR SUPERFAMILY"/>
    <property type="match status" value="1"/>
</dbReference>
<dbReference type="GO" id="GO:0022857">
    <property type="term" value="F:transmembrane transporter activity"/>
    <property type="evidence" value="ECO:0007669"/>
    <property type="project" value="InterPro"/>
</dbReference>
<dbReference type="Gene3D" id="1.20.1250.20">
    <property type="entry name" value="MFS general substrate transporter like domains"/>
    <property type="match status" value="1"/>
</dbReference>
<keyword evidence="3 10" id="KW-0812">Transmembrane</keyword>
<evidence type="ECO:0000256" key="10">
    <source>
        <dbReference type="SAM" id="Phobius"/>
    </source>
</evidence>
<feature type="transmembrane region" description="Helical" evidence="10">
    <location>
        <begin position="428"/>
        <end position="449"/>
    </location>
</feature>
<comment type="function">
    <text evidence="6">Efflux pump; part of the gene cluster that mediates the biosynthesis of dothistromin (DOTH), a polyketide toxin very similar in structure to the aflatoxin precursor, versicolorin B. One function of dotC may be to transport early-stage dothistromin biosynthetic intermediates from the cytoplasm into vacuoles, thereby affecting the rate of dothistromin production.</text>
</comment>
<feature type="region of interest" description="Disordered" evidence="9">
    <location>
        <begin position="580"/>
        <end position="610"/>
    </location>
</feature>
<dbReference type="OrthoDB" id="10021397at2759"/>
<feature type="transmembrane region" description="Helical" evidence="10">
    <location>
        <begin position="224"/>
        <end position="247"/>
    </location>
</feature>
<dbReference type="FunFam" id="1.20.1720.10:FF:000014">
    <property type="entry name" value="MFS drug transporter, putative"/>
    <property type="match status" value="1"/>
</dbReference>
<dbReference type="FunFam" id="1.20.1250.20:FF:000196">
    <property type="entry name" value="MFS toxin efflux pump (AflT)"/>
    <property type="match status" value="1"/>
</dbReference>
<gene>
    <name evidence="12" type="ORF">AJ78_04119</name>
</gene>
<evidence type="ECO:0000256" key="7">
    <source>
        <dbReference type="ARBA" id="ARBA00069956"/>
    </source>
</evidence>
<dbReference type="PROSITE" id="PS50850">
    <property type="entry name" value="MFS"/>
    <property type="match status" value="1"/>
</dbReference>
<evidence type="ECO:0000256" key="3">
    <source>
        <dbReference type="ARBA" id="ARBA00022692"/>
    </source>
</evidence>
<dbReference type="CDD" id="cd17502">
    <property type="entry name" value="MFS_Azr1_MDR_like"/>
    <property type="match status" value="1"/>
</dbReference>
<evidence type="ECO:0000313" key="12">
    <source>
        <dbReference type="EMBL" id="OJD15658.1"/>
    </source>
</evidence>
<keyword evidence="4 10" id="KW-1133">Transmembrane helix</keyword>
<dbReference type="GO" id="GO:0005886">
    <property type="term" value="C:plasma membrane"/>
    <property type="evidence" value="ECO:0007669"/>
    <property type="project" value="TreeGrafter"/>
</dbReference>
<proteinExistence type="inferred from homology"/>
<feature type="transmembrane region" description="Helical" evidence="10">
    <location>
        <begin position="108"/>
        <end position="127"/>
    </location>
</feature>
<feature type="transmembrane region" description="Helical" evidence="10">
    <location>
        <begin position="397"/>
        <end position="416"/>
    </location>
</feature>
<feature type="transmembrane region" description="Helical" evidence="10">
    <location>
        <begin position="370"/>
        <end position="390"/>
    </location>
</feature>
<dbReference type="VEuPathDB" id="FungiDB:AJ78_04119"/>
<dbReference type="Proteomes" id="UP000182235">
    <property type="component" value="Unassembled WGS sequence"/>
</dbReference>
<organism evidence="12 13">
    <name type="scientific">Emergomyces pasteurianus Ep9510</name>
    <dbReference type="NCBI Taxonomy" id="1447872"/>
    <lineage>
        <taxon>Eukaryota</taxon>
        <taxon>Fungi</taxon>
        <taxon>Dikarya</taxon>
        <taxon>Ascomycota</taxon>
        <taxon>Pezizomycotina</taxon>
        <taxon>Eurotiomycetes</taxon>
        <taxon>Eurotiomycetidae</taxon>
        <taxon>Onygenales</taxon>
        <taxon>Ajellomycetaceae</taxon>
        <taxon>Emergomyces</taxon>
    </lineage>
</organism>
<feature type="transmembrane region" description="Helical" evidence="10">
    <location>
        <begin position="334"/>
        <end position="358"/>
    </location>
</feature>